<organism evidence="3 4">
    <name type="scientific">Triplophysa tibetana</name>
    <dbReference type="NCBI Taxonomy" id="1572043"/>
    <lineage>
        <taxon>Eukaryota</taxon>
        <taxon>Metazoa</taxon>
        <taxon>Chordata</taxon>
        <taxon>Craniata</taxon>
        <taxon>Vertebrata</taxon>
        <taxon>Euteleostomi</taxon>
        <taxon>Actinopterygii</taxon>
        <taxon>Neopterygii</taxon>
        <taxon>Teleostei</taxon>
        <taxon>Ostariophysi</taxon>
        <taxon>Cypriniformes</taxon>
        <taxon>Nemacheilidae</taxon>
        <taxon>Triplophysa</taxon>
    </lineage>
</organism>
<evidence type="ECO:0000256" key="1">
    <source>
        <dbReference type="ARBA" id="ARBA00022729"/>
    </source>
</evidence>
<keyword evidence="1" id="KW-0732">Signal</keyword>
<proteinExistence type="predicted"/>
<feature type="region of interest" description="Disordered" evidence="2">
    <location>
        <begin position="579"/>
        <end position="625"/>
    </location>
</feature>
<name>A0A5A9NL03_9TELE</name>
<keyword evidence="4" id="KW-1185">Reference proteome</keyword>
<dbReference type="PANTHER" id="PTHR46769:SF2">
    <property type="entry name" value="FIBROCYSTIN-L ISOFORM 2 PRECURSOR-RELATED"/>
    <property type="match status" value="1"/>
</dbReference>
<evidence type="ECO:0000256" key="2">
    <source>
        <dbReference type="SAM" id="MobiDB-lite"/>
    </source>
</evidence>
<comment type="caution">
    <text evidence="3">The sequence shown here is derived from an EMBL/GenBank/DDBJ whole genome shotgun (WGS) entry which is preliminary data.</text>
</comment>
<dbReference type="Proteomes" id="UP000324632">
    <property type="component" value="Chromosome 16"/>
</dbReference>
<dbReference type="PANTHER" id="PTHR46769">
    <property type="entry name" value="POLYCYSTIC KIDNEY AND HEPATIC DISEASE 1 (AUTOSOMAL RECESSIVE)-LIKE 1"/>
    <property type="match status" value="1"/>
</dbReference>
<evidence type="ECO:0000313" key="3">
    <source>
        <dbReference type="EMBL" id="KAA0710123.1"/>
    </source>
</evidence>
<dbReference type="AlphaFoldDB" id="A0A5A9NL03"/>
<dbReference type="EMBL" id="SOYY01000016">
    <property type="protein sequence ID" value="KAA0710123.1"/>
    <property type="molecule type" value="Genomic_DNA"/>
</dbReference>
<sequence length="662" mass="72031">MSYNAIAGLLTVSDTTFVGFKNVCSTERDYMFITNPGNEDLQHPISVERITKIDSTEESLAFIHNPDLGKVNPSDCVDMDCDAKKKTMLKDLDGSFLGAVGAVVPYSEYEWNGDPRHGLGDYRIPKVMLTALNGSRIPVNQIAPNKGVIRDSCTYMSTWQSYKCFGLNYKMLVIESLDADTETRRLSPVAILGDTYLDLLNGPQDHGWCAGYTCRRRVSLFHAIVATNKSFDIFFTSTTPQKMRLMTLNAKPTEAVRVAVFYSSPQRLDVYVNNKLVAPTNAQWNAGNTEYTAVEPTYPGQYLPSFNSDHGSNFFDPDYKMLYILLRGSEPVQIRTSPLLVVAFNLPAMTEEQFFGADLIRNLAAFLKVPQNMIRITKIVRAGGGARRRRSTGLTVEIEIKDEQQFLILKNIADDLGRAAVSGNLSQSIGFNVSSLEMIPPPPSSSDPSWSQVATQEVTRADQQMESVKTVSSLLMVVQPVAALYPGPLSVQPSIMALDSEGMCVSVGVTSLTISAVLKDSKGNPVQGLSGSTTILFSGCWANYTDLAVVTSGGNFSLAFTLNEWNAQSRSFTVRAVTTTTERPATTPAERPATTPAERPATTPAERPVTTPAGHPATTPGPAVVPTDDDCSSLFDSSLSISSPSVCVLMLLTALFLLFGET</sequence>
<accession>A0A5A9NL03</accession>
<dbReference type="InterPro" id="IPR052387">
    <property type="entry name" value="Fibrocystin"/>
</dbReference>
<reference evidence="3 4" key="1">
    <citation type="journal article" date="2019" name="Mol. Ecol. Resour.">
        <title>Chromosome-level genome assembly of Triplophysa tibetana, a fish adapted to the harsh high-altitude environment of the Tibetan Plateau.</title>
        <authorList>
            <person name="Yang X."/>
            <person name="Liu H."/>
            <person name="Ma Z."/>
            <person name="Zou Y."/>
            <person name="Zou M."/>
            <person name="Mao Y."/>
            <person name="Li X."/>
            <person name="Wang H."/>
            <person name="Chen T."/>
            <person name="Wang W."/>
            <person name="Yang R."/>
        </authorList>
    </citation>
    <scope>NUCLEOTIDE SEQUENCE [LARGE SCALE GENOMIC DNA]</scope>
    <source>
        <strain evidence="3">TTIB1903HZAU</strain>
        <tissue evidence="3">Muscle</tissue>
    </source>
</reference>
<evidence type="ECO:0000313" key="4">
    <source>
        <dbReference type="Proteomes" id="UP000324632"/>
    </source>
</evidence>
<gene>
    <name evidence="3" type="ORF">E1301_Tti024269</name>
</gene>
<protein>
    <submittedName>
        <fullName evidence="3">Fibrocystin-L Polycystic kidney and hepatic disease 1-like protein 1</fullName>
    </submittedName>
</protein>